<comment type="caution">
    <text evidence="13">The sequence shown here is derived from an EMBL/GenBank/DDBJ whole genome shotgun (WGS) entry which is preliminary data.</text>
</comment>
<comment type="cofactor">
    <cofactor evidence="1">
        <name>(6R)-5,10-methylene-5,6,7,8-tetrahydrofolate</name>
        <dbReference type="ChEBI" id="CHEBI:15636"/>
    </cofactor>
</comment>
<evidence type="ECO:0000256" key="7">
    <source>
        <dbReference type="ARBA" id="ARBA00022991"/>
    </source>
</evidence>
<dbReference type="Gene3D" id="1.25.40.10">
    <property type="entry name" value="Tetratricopeptide repeat domain"/>
    <property type="match status" value="8"/>
</dbReference>
<name>A0ABD3IA31_9MARC</name>
<feature type="binding site" evidence="8">
    <location>
        <begin position="1524"/>
        <end position="1526"/>
    </location>
    <ligand>
        <name>FAD</name>
        <dbReference type="ChEBI" id="CHEBI:57692"/>
    </ligand>
</feature>
<evidence type="ECO:0000256" key="3">
    <source>
        <dbReference type="ARBA" id="ARBA00007626"/>
    </source>
</evidence>
<dbReference type="Pfam" id="PF23276">
    <property type="entry name" value="TPR_24"/>
    <property type="match status" value="1"/>
</dbReference>
<keyword evidence="14" id="KW-1185">Reference proteome</keyword>
<dbReference type="InterPro" id="IPR005101">
    <property type="entry name" value="Cryptochr/Photolyase_FAD-bd"/>
</dbReference>
<feature type="site" description="Electron transfer via tryptophanyl radical" evidence="9">
    <location>
        <position position="1511"/>
    </location>
</feature>
<keyword evidence="7" id="KW-0157">Chromophore</keyword>
<comment type="similarity">
    <text evidence="3">Belongs to the PPR family. P subfamily.</text>
</comment>
<dbReference type="InterPro" id="IPR014729">
    <property type="entry name" value="Rossmann-like_a/b/a_fold"/>
</dbReference>
<feature type="compositionally biased region" description="Polar residues" evidence="11">
    <location>
        <begin position="90"/>
        <end position="102"/>
    </location>
</feature>
<feature type="region of interest" description="Disordered" evidence="11">
    <location>
        <begin position="1595"/>
        <end position="1624"/>
    </location>
</feature>
<dbReference type="PANTHER" id="PTHR47447">
    <property type="entry name" value="OS03G0856100 PROTEIN"/>
    <property type="match status" value="1"/>
</dbReference>
<feature type="repeat" description="PPR" evidence="10">
    <location>
        <begin position="190"/>
        <end position="224"/>
    </location>
</feature>
<comment type="cofactor">
    <cofactor evidence="8">
        <name>FAD</name>
        <dbReference type="ChEBI" id="CHEBI:57692"/>
    </cofactor>
    <text evidence="8">Binds 1 FAD per subunit.</text>
</comment>
<dbReference type="Pfam" id="PF00875">
    <property type="entry name" value="DNA_photolyase"/>
    <property type="match status" value="1"/>
</dbReference>
<dbReference type="PROSITE" id="PS51375">
    <property type="entry name" value="PPR"/>
    <property type="match status" value="13"/>
</dbReference>
<feature type="region of interest" description="Disordered" evidence="11">
    <location>
        <begin position="79"/>
        <end position="104"/>
    </location>
</feature>
<feature type="repeat" description="PPR" evidence="10">
    <location>
        <begin position="877"/>
        <end position="911"/>
    </location>
</feature>
<feature type="repeat" description="PPR" evidence="10">
    <location>
        <begin position="598"/>
        <end position="632"/>
    </location>
</feature>
<evidence type="ECO:0000256" key="2">
    <source>
        <dbReference type="ARBA" id="ARBA00005862"/>
    </source>
</evidence>
<feature type="domain" description="Photolyase/cryptochrome alpha/beta" evidence="12">
    <location>
        <begin position="1125"/>
        <end position="1267"/>
    </location>
</feature>
<keyword evidence="4 8" id="KW-0285">Flavoprotein</keyword>
<organism evidence="13 14">
    <name type="scientific">Riccia sorocarpa</name>
    <dbReference type="NCBI Taxonomy" id="122646"/>
    <lineage>
        <taxon>Eukaryota</taxon>
        <taxon>Viridiplantae</taxon>
        <taxon>Streptophyta</taxon>
        <taxon>Embryophyta</taxon>
        <taxon>Marchantiophyta</taxon>
        <taxon>Marchantiopsida</taxon>
        <taxon>Marchantiidae</taxon>
        <taxon>Marchantiales</taxon>
        <taxon>Ricciaceae</taxon>
        <taxon>Riccia</taxon>
    </lineage>
</organism>
<accession>A0ABD3IA31</accession>
<dbReference type="InterPro" id="IPR057027">
    <property type="entry name" value="TPR_mt"/>
</dbReference>
<dbReference type="InterPro" id="IPR014133">
    <property type="entry name" value="Cry_DASH"/>
</dbReference>
<dbReference type="SUPFAM" id="SSF81901">
    <property type="entry name" value="HCP-like"/>
    <property type="match status" value="1"/>
</dbReference>
<feature type="site" description="Electron transfer via tryptophanyl radical" evidence="9">
    <location>
        <position position="1458"/>
    </location>
</feature>
<dbReference type="Gene3D" id="3.40.50.620">
    <property type="entry name" value="HUPs"/>
    <property type="match status" value="1"/>
</dbReference>
<feature type="repeat" description="PPR" evidence="10">
    <location>
        <begin position="355"/>
        <end position="389"/>
    </location>
</feature>
<evidence type="ECO:0000256" key="5">
    <source>
        <dbReference type="ARBA" id="ARBA00022737"/>
    </source>
</evidence>
<evidence type="ECO:0000259" key="12">
    <source>
        <dbReference type="PROSITE" id="PS51645"/>
    </source>
</evidence>
<protein>
    <recommendedName>
        <fullName evidence="12">Photolyase/cryptochrome alpha/beta domain-containing protein</fullName>
    </recommendedName>
</protein>
<feature type="repeat" description="PPR" evidence="10">
    <location>
        <begin position="668"/>
        <end position="702"/>
    </location>
</feature>
<sequence>MTGFATTAAWTLAPRVALKIAVDDWRSAPTSSSSSWEWHFPKVMTVLGSGPRAAAAAATKAFCPKAFVEKNCGALPPDEFLSGDRRKSLGPSSENLRQNGWNSRMGEHPGLHRKLWKSRTGRNVKKKYGDRMTSILEALNSEVNVERGLESLTVTLNIREQSVILNEQKEWTRALAAFTWFKKQESYEPNIIHYNIILKILGRARQWELVDEIWTEMQLENITASNVTFSTLIHVNERAGRIKEALEWVEIMKSKGLPADTVTANTVIALHKRQGNIDAAERIFKELRSAPTDLEDSNLKSFTRQTKLNTGPEVLAAVRDVETYNVMIDMYGQEGRFEAASSVFSEMIGSGVPPDTVTFNTMIKVCGLSGRRQEAEAMYLKMEERGIAPDLATFNILIAVFCAEGDLQVAMDYFQLLKAKEIMPDEVTLNTLLSALASRDLISEVESVLTNMQELGLVPGEGISVGFILMYVRSCLLDKASRILENLEKENLLGSASYAAIINSYGKQKLWYEAEKLFLSSRGKWTVEICNAMMKAYGFAGLHEKAVQMLTVLEESGLTPDETTFDTLLQSLVSTIPPDVEKVQQILGTMRVANHKLHRSTSNMLLGFYAKLGLVKEAEETFGQMLGDGVGLDGGSYSALLNAYAESGLTGKAQQTARDMEEAGFPVNEVVLTTLMKSYGRAGKLEEAQRILADIEQKQGQPDLFAANLLMDLYARDGNIKDAENIYKQLQAKASVNEITQTIMLEMYKRARSVKRALEMASRMLSISELKDVASYNSILGLYASLGRATDAMEVFKLLQSRSVRPDIRTYTIMASVMKRIDSVQEAIDLLSKASSSGHSQSLQSLTTLASLYAKAELFDEMFDVCSKLRHTGFTLDVAAYNALIFAYGSAGRFDESLRMFMEMQSKGLQPDSVTYTTVITVYGKAGLLEGVTRMFKRMKQAGCEPTMATYNAIIDIYKNAGKTELAAMVYQEMKFTEYLRQQQSSSPYRDLLNQGLSSDEETTKISAFGGRRQEAVDTEKGNVSRDVEAQWPCGTCVDASAARIRNEHFPSRDDSTGKESTLSSLGSAPSVLMLSSRGSKFFTSGGSQLLASGGMNKPVAAVRPMQAMASKDGSGQKKGRQGTGTAVMWFRNDLRVSDNEALLRAWQTSGAVLPVYCLDPRVFSTTYHFGFPKTGELRAQFILESVADLRKSLQKRGLDLVIRVGKPEEIVPNLAQAVGAHTVFGHKETTSEETTVERRLKGRLAKVEVPSEIPGRSIRNPQLDLLWGGTLYHIDDLPFTPNELPDVYTQFRKACETRSKIRPAIKMPQQLGPLPDSLESIGGCGPLPVLADVGLTPREQSPLGVMRFVGGETAALARLQDYFWVKDKVREYKETRNGMLGADYSTKFSPWLAHGCITPRMICDQLRKYETERVANQSTYWVLFELLWRDYFRFLSLKYGNSIFYLGGPRNVKGLSWSQDKLLFEAWRDGKTGYPLIDANMKELAETGFMSNRGRQIVCSFLVRDMGLDWRLGAEWFETCLLDYDPCSNYGNWTYGAGVGNDPREDRYFSIPKQAQTYDPDGEYVAHWLPQLKTLPKAARHYPKDAYLRPVVPLRFGQPPRNQPNSGQGRGQGQGRKPAFRRN</sequence>
<evidence type="ECO:0000256" key="8">
    <source>
        <dbReference type="PIRSR" id="PIRSR602081-1"/>
    </source>
</evidence>
<feature type="repeat" description="PPR" evidence="10">
    <location>
        <begin position="425"/>
        <end position="459"/>
    </location>
</feature>
<keyword evidence="6 8" id="KW-0274">FAD</keyword>
<dbReference type="Pfam" id="PF01535">
    <property type="entry name" value="PPR"/>
    <property type="match status" value="1"/>
</dbReference>
<feature type="repeat" description="PPR" evidence="10">
    <location>
        <begin position="390"/>
        <end position="424"/>
    </location>
</feature>
<dbReference type="NCBIfam" id="TIGR00756">
    <property type="entry name" value="PPR"/>
    <property type="match status" value="8"/>
</dbReference>
<feature type="repeat" description="PPR" evidence="10">
    <location>
        <begin position="526"/>
        <end position="560"/>
    </location>
</feature>
<feature type="repeat" description="PPR" evidence="10">
    <location>
        <begin position="320"/>
        <end position="354"/>
    </location>
</feature>
<feature type="repeat" description="PPR" evidence="10">
    <location>
        <begin position="772"/>
        <end position="806"/>
    </location>
</feature>
<dbReference type="EMBL" id="JBJQOH010000001">
    <property type="protein sequence ID" value="KAL3699562.1"/>
    <property type="molecule type" value="Genomic_DNA"/>
</dbReference>
<evidence type="ECO:0000256" key="6">
    <source>
        <dbReference type="ARBA" id="ARBA00022827"/>
    </source>
</evidence>
<dbReference type="PRINTS" id="PR00147">
    <property type="entry name" value="DNAPHOTLYASE"/>
</dbReference>
<comment type="similarity">
    <text evidence="2">Belongs to the DNA photolyase class-1 family.</text>
</comment>
<evidence type="ECO:0000313" key="13">
    <source>
        <dbReference type="EMBL" id="KAL3699562.1"/>
    </source>
</evidence>
<dbReference type="Pfam" id="PF13041">
    <property type="entry name" value="PPR_2"/>
    <property type="match status" value="4"/>
</dbReference>
<dbReference type="InterPro" id="IPR036155">
    <property type="entry name" value="Crypto/Photolyase_N_sf"/>
</dbReference>
<dbReference type="Gene3D" id="1.25.40.80">
    <property type="match status" value="1"/>
</dbReference>
<dbReference type="Gene3D" id="1.10.579.10">
    <property type="entry name" value="DNA Cyclobutane Dipyrimidine Photolyase, subunit A, domain 3"/>
    <property type="match status" value="1"/>
</dbReference>
<evidence type="ECO:0000256" key="1">
    <source>
        <dbReference type="ARBA" id="ARBA00001932"/>
    </source>
</evidence>
<evidence type="ECO:0000256" key="10">
    <source>
        <dbReference type="PROSITE-ProRule" id="PRU00708"/>
    </source>
</evidence>
<dbReference type="PROSITE" id="PS51645">
    <property type="entry name" value="PHR_CRY_ALPHA_BETA"/>
    <property type="match status" value="1"/>
</dbReference>
<dbReference type="InterPro" id="IPR011990">
    <property type="entry name" value="TPR-like_helical_dom_sf"/>
</dbReference>
<evidence type="ECO:0000256" key="9">
    <source>
        <dbReference type="PIRSR" id="PIRSR602081-2"/>
    </source>
</evidence>
<dbReference type="NCBIfam" id="TIGR02765">
    <property type="entry name" value="crypto_DASH"/>
    <property type="match status" value="1"/>
</dbReference>
<evidence type="ECO:0000313" key="14">
    <source>
        <dbReference type="Proteomes" id="UP001633002"/>
    </source>
</evidence>
<dbReference type="Proteomes" id="UP001633002">
    <property type="component" value="Unassembled WGS sequence"/>
</dbReference>
<keyword evidence="5" id="KW-0677">Repeat</keyword>
<dbReference type="Pfam" id="PF03441">
    <property type="entry name" value="FAD_binding_7"/>
    <property type="match status" value="1"/>
</dbReference>
<feature type="repeat" description="PPR" evidence="10">
    <location>
        <begin position="912"/>
        <end position="946"/>
    </location>
</feature>
<feature type="site" description="Electron transfer via tryptophanyl radical" evidence="9">
    <location>
        <position position="1534"/>
    </location>
</feature>
<dbReference type="InterPro" id="IPR006050">
    <property type="entry name" value="DNA_photolyase_N"/>
</dbReference>
<dbReference type="InterPro" id="IPR036134">
    <property type="entry name" value="Crypto/Photolyase_FAD-like_sf"/>
</dbReference>
<dbReference type="PANTHER" id="PTHR47447:SF17">
    <property type="entry name" value="OS12G0638900 PROTEIN"/>
    <property type="match status" value="1"/>
</dbReference>
<feature type="repeat" description="PPR" evidence="10">
    <location>
        <begin position="633"/>
        <end position="667"/>
    </location>
</feature>
<feature type="binding site" evidence="8">
    <location>
        <begin position="1426"/>
        <end position="1433"/>
    </location>
    <ligand>
        <name>FAD</name>
        <dbReference type="ChEBI" id="CHEBI:57692"/>
    </ligand>
</feature>
<feature type="binding site" evidence="8">
    <location>
        <begin position="1386"/>
        <end position="1390"/>
    </location>
    <ligand>
        <name>FAD</name>
        <dbReference type="ChEBI" id="CHEBI:57692"/>
    </ligand>
</feature>
<feature type="repeat" description="PPR" evidence="10">
    <location>
        <begin position="225"/>
        <end position="259"/>
    </location>
</feature>
<gene>
    <name evidence="13" type="ORF">R1sor_017584</name>
</gene>
<feature type="binding site" evidence="8">
    <location>
        <position position="1373"/>
    </location>
    <ligand>
        <name>FAD</name>
        <dbReference type="ChEBI" id="CHEBI:57692"/>
    </ligand>
</feature>
<dbReference type="Pfam" id="PF13812">
    <property type="entry name" value="PPR_3"/>
    <property type="match status" value="2"/>
</dbReference>
<proteinExistence type="inferred from homology"/>
<reference evidence="13 14" key="1">
    <citation type="submission" date="2024-09" db="EMBL/GenBank/DDBJ databases">
        <title>Chromosome-scale assembly of Riccia sorocarpa.</title>
        <authorList>
            <person name="Paukszto L."/>
        </authorList>
    </citation>
    <scope>NUCLEOTIDE SEQUENCE [LARGE SCALE GENOMIC DNA]</scope>
    <source>
        <strain evidence="13">LP-2024</strain>
        <tissue evidence="13">Aerial parts of the thallus</tissue>
    </source>
</reference>
<evidence type="ECO:0000256" key="4">
    <source>
        <dbReference type="ARBA" id="ARBA00022630"/>
    </source>
</evidence>
<dbReference type="InterPro" id="IPR002885">
    <property type="entry name" value="PPR_rpt"/>
</dbReference>
<dbReference type="SUPFAM" id="SSF52425">
    <property type="entry name" value="Cryptochrome/photolyase, N-terminal domain"/>
    <property type="match status" value="1"/>
</dbReference>
<evidence type="ECO:0000256" key="11">
    <source>
        <dbReference type="SAM" id="MobiDB-lite"/>
    </source>
</evidence>
<dbReference type="GO" id="GO:0006139">
    <property type="term" value="P:nucleobase-containing compound metabolic process"/>
    <property type="evidence" value="ECO:0007669"/>
    <property type="project" value="UniProtKB-ARBA"/>
</dbReference>
<dbReference type="SUPFAM" id="SSF48173">
    <property type="entry name" value="Cryptochrome/photolyase FAD-binding domain"/>
    <property type="match status" value="1"/>
</dbReference>
<dbReference type="InterPro" id="IPR002081">
    <property type="entry name" value="Cryptochrome/DNA_photolyase_1"/>
</dbReference>